<keyword evidence="2 3" id="KW-0694">RNA-binding</keyword>
<feature type="domain" description="DRBM" evidence="4">
    <location>
        <begin position="43"/>
        <end position="112"/>
    </location>
</feature>
<dbReference type="GO" id="GO:0003723">
    <property type="term" value="F:RNA binding"/>
    <property type="evidence" value="ECO:0007669"/>
    <property type="project" value="UniProtKB-UniRule"/>
</dbReference>
<sequence length="150" mass="17013">MFFYSSELFHAAGHNLISHAHLNLLSFSTKIFSQLMSIIDVDGAKNRLQEYCQQRNLPLPIYSLIEKTGPDHSPMFQVEVMVDGMTFIGDQSTKKRVAEKLAALEALDYINKPPSPPKKIVNQQTKDPFTLFESMNLEDESAEIESMECD</sequence>
<dbReference type="EMBL" id="CAJNOJ010000264">
    <property type="protein sequence ID" value="CAF1351435.1"/>
    <property type="molecule type" value="Genomic_DNA"/>
</dbReference>
<evidence type="ECO:0000256" key="3">
    <source>
        <dbReference type="PROSITE-ProRule" id="PRU00266"/>
    </source>
</evidence>
<dbReference type="Proteomes" id="UP000663852">
    <property type="component" value="Unassembled WGS sequence"/>
</dbReference>
<dbReference type="PANTHER" id="PTHR46031">
    <property type="match status" value="1"/>
</dbReference>
<dbReference type="AlphaFoldDB" id="A0A815HAK6"/>
<evidence type="ECO:0000256" key="1">
    <source>
        <dbReference type="ARBA" id="ARBA00022737"/>
    </source>
</evidence>
<dbReference type="SMART" id="SM00358">
    <property type="entry name" value="DSRM"/>
    <property type="match status" value="1"/>
</dbReference>
<evidence type="ECO:0000256" key="2">
    <source>
        <dbReference type="ARBA" id="ARBA00022884"/>
    </source>
</evidence>
<protein>
    <recommendedName>
        <fullName evidence="4">DRBM domain-containing protein</fullName>
    </recommendedName>
</protein>
<dbReference type="CDD" id="cd10845">
    <property type="entry name" value="DSRM_RNAse_III_family"/>
    <property type="match status" value="1"/>
</dbReference>
<proteinExistence type="predicted"/>
<name>A0A815HAK6_ADIRI</name>
<keyword evidence="1" id="KW-0677">Repeat</keyword>
<comment type="caution">
    <text evidence="5">The sequence shown here is derived from an EMBL/GenBank/DDBJ whole genome shotgun (WGS) entry which is preliminary data.</text>
</comment>
<evidence type="ECO:0000313" key="6">
    <source>
        <dbReference type="Proteomes" id="UP000663852"/>
    </source>
</evidence>
<reference evidence="5" key="1">
    <citation type="submission" date="2021-02" db="EMBL/GenBank/DDBJ databases">
        <authorList>
            <person name="Nowell W R."/>
        </authorList>
    </citation>
    <scope>NUCLEOTIDE SEQUENCE</scope>
</reference>
<dbReference type="PROSITE" id="PS50137">
    <property type="entry name" value="DS_RBD"/>
    <property type="match status" value="1"/>
</dbReference>
<dbReference type="Gene3D" id="3.30.160.20">
    <property type="match status" value="1"/>
</dbReference>
<dbReference type="SUPFAM" id="SSF54768">
    <property type="entry name" value="dsRNA-binding domain-like"/>
    <property type="match status" value="1"/>
</dbReference>
<organism evidence="5 6">
    <name type="scientific">Adineta ricciae</name>
    <name type="common">Rotifer</name>
    <dbReference type="NCBI Taxonomy" id="249248"/>
    <lineage>
        <taxon>Eukaryota</taxon>
        <taxon>Metazoa</taxon>
        <taxon>Spiralia</taxon>
        <taxon>Gnathifera</taxon>
        <taxon>Rotifera</taxon>
        <taxon>Eurotatoria</taxon>
        <taxon>Bdelloidea</taxon>
        <taxon>Adinetida</taxon>
        <taxon>Adinetidae</taxon>
        <taxon>Adineta</taxon>
    </lineage>
</organism>
<evidence type="ECO:0000313" key="5">
    <source>
        <dbReference type="EMBL" id="CAF1351435.1"/>
    </source>
</evidence>
<dbReference type="OrthoDB" id="5961559at2759"/>
<dbReference type="InterPro" id="IPR014720">
    <property type="entry name" value="dsRBD_dom"/>
</dbReference>
<accession>A0A815HAK6</accession>
<evidence type="ECO:0000259" key="4">
    <source>
        <dbReference type="PROSITE" id="PS50137"/>
    </source>
</evidence>
<dbReference type="Pfam" id="PF00035">
    <property type="entry name" value="dsrm"/>
    <property type="match status" value="1"/>
</dbReference>
<gene>
    <name evidence="5" type="ORF">EDS130_LOCUS33302</name>
</gene>